<dbReference type="KEGG" id="mro:MROS_2665"/>
<dbReference type="eggNOG" id="COG2148">
    <property type="taxonomic scope" value="Bacteria"/>
</dbReference>
<name>I6Z9U5_MELRP</name>
<keyword evidence="2" id="KW-1133">Transmembrane helix</keyword>
<keyword evidence="2" id="KW-0812">Transmembrane</keyword>
<dbReference type="EMBL" id="CP003557">
    <property type="protein sequence ID" value="AFN75895.1"/>
    <property type="molecule type" value="Genomic_DNA"/>
</dbReference>
<dbReference type="GO" id="GO:0016780">
    <property type="term" value="F:phosphotransferase activity, for other substituted phosphate groups"/>
    <property type="evidence" value="ECO:0007669"/>
    <property type="project" value="TreeGrafter"/>
</dbReference>
<protein>
    <submittedName>
        <fullName evidence="4">Undecaprenyl-phosphate glucose phosphotransferase</fullName>
    </submittedName>
</protein>
<organism evidence="4 5">
    <name type="scientific">Melioribacter roseus (strain DSM 23840 / JCM 17771 / VKM B-2668 / P3M-2)</name>
    <dbReference type="NCBI Taxonomy" id="1191523"/>
    <lineage>
        <taxon>Bacteria</taxon>
        <taxon>Pseudomonadati</taxon>
        <taxon>Ignavibacteriota</taxon>
        <taxon>Ignavibacteria</taxon>
        <taxon>Ignavibacteriales</taxon>
        <taxon>Melioribacteraceae</taxon>
        <taxon>Melioribacter</taxon>
    </lineage>
</organism>
<accession>I6Z9U5</accession>
<dbReference type="PANTHER" id="PTHR30576:SF0">
    <property type="entry name" value="UNDECAPRENYL-PHOSPHATE N-ACETYLGALACTOSAMINYL 1-PHOSPHATE TRANSFERASE-RELATED"/>
    <property type="match status" value="1"/>
</dbReference>
<feature type="domain" description="Bacterial sugar transferase" evidence="3">
    <location>
        <begin position="16"/>
        <end position="205"/>
    </location>
</feature>
<feature type="transmembrane region" description="Helical" evidence="2">
    <location>
        <begin position="21"/>
        <end position="45"/>
    </location>
</feature>
<evidence type="ECO:0000256" key="1">
    <source>
        <dbReference type="ARBA" id="ARBA00006464"/>
    </source>
</evidence>
<dbReference type="AlphaFoldDB" id="I6Z9U5"/>
<reference evidence="4 5" key="1">
    <citation type="journal article" date="2013" name="PLoS ONE">
        <title>Genomic analysis of Melioribacter roseus, facultatively anaerobic organotrophic bacterium representing a novel deep lineage within Bacteriodetes/Chlorobi group.</title>
        <authorList>
            <person name="Kadnikov V.V."/>
            <person name="Mardanov A.V."/>
            <person name="Podosokorskaya O.A."/>
            <person name="Gavrilov S.N."/>
            <person name="Kublanov I.V."/>
            <person name="Beletsky A.V."/>
            <person name="Bonch-Osmolovskaya E.A."/>
            <person name="Ravin N.V."/>
        </authorList>
    </citation>
    <scope>NUCLEOTIDE SEQUENCE [LARGE SCALE GENOMIC DNA]</scope>
    <source>
        <strain evidence="5">JCM 17771 / P3M-2</strain>
    </source>
</reference>
<dbReference type="PANTHER" id="PTHR30576">
    <property type="entry name" value="COLANIC BIOSYNTHESIS UDP-GLUCOSE LIPID CARRIER TRANSFERASE"/>
    <property type="match status" value="1"/>
</dbReference>
<dbReference type="InterPro" id="IPR003362">
    <property type="entry name" value="Bact_transf"/>
</dbReference>
<keyword evidence="5" id="KW-1185">Reference proteome</keyword>
<keyword evidence="4" id="KW-0808">Transferase</keyword>
<comment type="similarity">
    <text evidence="1">Belongs to the bacterial sugar transferase family.</text>
</comment>
<evidence type="ECO:0000256" key="2">
    <source>
        <dbReference type="SAM" id="Phobius"/>
    </source>
</evidence>
<gene>
    <name evidence="4" type="ordered locus">MROS_2665</name>
</gene>
<dbReference type="HOGENOM" id="CLU_024920_1_2_10"/>
<dbReference type="Pfam" id="PF02397">
    <property type="entry name" value="Bac_transf"/>
    <property type="match status" value="1"/>
</dbReference>
<evidence type="ECO:0000259" key="3">
    <source>
        <dbReference type="Pfam" id="PF02397"/>
    </source>
</evidence>
<keyword evidence="2" id="KW-0472">Membrane</keyword>
<evidence type="ECO:0000313" key="5">
    <source>
        <dbReference type="Proteomes" id="UP000009011"/>
    </source>
</evidence>
<sequence length="209" mass="24544">MALYSPLYKIHNKCLKHAIDIVISLLVIIFILPFFYLFIFIYNIIFDRGPVIYKQLRYGYKRIPFYIYKFRTMKYPPKEYDINGKLIQTDNSDERLTALGRFLRNRFLDELPQFVNVLKGEMSIVGPRPHEINHDNEYSGSIENYRLRYTALPGITGLAQVNGLHGAVKGHGKMAERLELDLYYIENWSLHLDIKIMIKTGRMMMGVRG</sequence>
<proteinExistence type="inferred from homology"/>
<dbReference type="STRING" id="1191523.MROS_2665"/>
<evidence type="ECO:0000313" key="4">
    <source>
        <dbReference type="EMBL" id="AFN75895.1"/>
    </source>
</evidence>
<dbReference type="Proteomes" id="UP000009011">
    <property type="component" value="Chromosome"/>
</dbReference>